<keyword evidence="6 8" id="KW-0472">Membrane</keyword>
<evidence type="ECO:0000256" key="4">
    <source>
        <dbReference type="ARBA" id="ARBA00022692"/>
    </source>
</evidence>
<comment type="caution">
    <text evidence="9">The sequence shown here is derived from an EMBL/GenBank/DDBJ whole genome shotgun (WGS) entry which is preliminary data.</text>
</comment>
<keyword evidence="10" id="KW-1185">Reference proteome</keyword>
<evidence type="ECO:0000256" key="2">
    <source>
        <dbReference type="ARBA" id="ARBA00005811"/>
    </source>
</evidence>
<organism evidence="9 10">
    <name type="scientific">Cellvibrio fibrivorans</name>
    <dbReference type="NCBI Taxonomy" id="126350"/>
    <lineage>
        <taxon>Bacteria</taxon>
        <taxon>Pseudomonadati</taxon>
        <taxon>Pseudomonadota</taxon>
        <taxon>Gammaproteobacteria</taxon>
        <taxon>Cellvibrionales</taxon>
        <taxon>Cellvibrionaceae</taxon>
        <taxon>Cellvibrio</taxon>
    </lineage>
</organism>
<dbReference type="PANTHER" id="PTHR30558:SF13">
    <property type="entry name" value="BIOPOLYMER TRANSPORT PROTEIN EXBD2"/>
    <property type="match status" value="1"/>
</dbReference>
<comment type="subcellular location">
    <subcellularLocation>
        <location evidence="1">Cell membrane</location>
        <topology evidence="1">Single-pass membrane protein</topology>
    </subcellularLocation>
    <subcellularLocation>
        <location evidence="7">Cell membrane</location>
        <topology evidence="7">Single-pass type II membrane protein</topology>
    </subcellularLocation>
</comment>
<keyword evidence="7" id="KW-0653">Protein transport</keyword>
<keyword evidence="5 8" id="KW-1133">Transmembrane helix</keyword>
<reference evidence="9 10" key="1">
    <citation type="submission" date="2023-07" db="EMBL/GenBank/DDBJ databases">
        <title>Sorghum-associated microbial communities from plants grown in Nebraska, USA.</title>
        <authorList>
            <person name="Schachtman D."/>
        </authorList>
    </citation>
    <scope>NUCLEOTIDE SEQUENCE [LARGE SCALE GENOMIC DNA]</scope>
    <source>
        <strain evidence="9 10">BE190</strain>
    </source>
</reference>
<evidence type="ECO:0000256" key="7">
    <source>
        <dbReference type="RuleBase" id="RU003879"/>
    </source>
</evidence>
<evidence type="ECO:0000313" key="9">
    <source>
        <dbReference type="EMBL" id="MDR7091744.1"/>
    </source>
</evidence>
<dbReference type="Proteomes" id="UP001253595">
    <property type="component" value="Unassembled WGS sequence"/>
</dbReference>
<keyword evidence="4 7" id="KW-0812">Transmembrane</keyword>
<dbReference type="InterPro" id="IPR003400">
    <property type="entry name" value="ExbD"/>
</dbReference>
<dbReference type="Gene3D" id="3.30.420.270">
    <property type="match status" value="1"/>
</dbReference>
<evidence type="ECO:0000256" key="1">
    <source>
        <dbReference type="ARBA" id="ARBA00004162"/>
    </source>
</evidence>
<gene>
    <name evidence="9" type="ORF">J2X05_003779</name>
</gene>
<feature type="transmembrane region" description="Helical" evidence="8">
    <location>
        <begin position="21"/>
        <end position="39"/>
    </location>
</feature>
<evidence type="ECO:0000256" key="3">
    <source>
        <dbReference type="ARBA" id="ARBA00022475"/>
    </source>
</evidence>
<keyword evidence="3" id="KW-1003">Cell membrane</keyword>
<protein>
    <submittedName>
        <fullName evidence="9">Biopolymer transport protein ExbD</fullName>
    </submittedName>
</protein>
<proteinExistence type="inferred from homology"/>
<evidence type="ECO:0000256" key="8">
    <source>
        <dbReference type="SAM" id="Phobius"/>
    </source>
</evidence>
<dbReference type="PANTHER" id="PTHR30558">
    <property type="entry name" value="EXBD MEMBRANE COMPONENT OF PMF-DRIVEN MACROMOLECULE IMPORT SYSTEM"/>
    <property type="match status" value="1"/>
</dbReference>
<keyword evidence="7" id="KW-0813">Transport</keyword>
<dbReference type="EMBL" id="JAVDVX010000007">
    <property type="protein sequence ID" value="MDR7091744.1"/>
    <property type="molecule type" value="Genomic_DNA"/>
</dbReference>
<sequence>MSRRHKSRAVDDTNEIDLTPMLDVVFIMLIFFIVTASFVKEAGINPNVPEPNNNPPPEDAEPNILVRISADDQIWLMEKEGERRVDGRAIRSNIERLRAEFPKAAVIIQASGRANTSTYVTVADAAREAKAPNVVLVPTDN</sequence>
<dbReference type="Pfam" id="PF02472">
    <property type="entry name" value="ExbD"/>
    <property type="match status" value="1"/>
</dbReference>
<accession>A0ABU1V2U7</accession>
<evidence type="ECO:0000256" key="5">
    <source>
        <dbReference type="ARBA" id="ARBA00022989"/>
    </source>
</evidence>
<comment type="similarity">
    <text evidence="2 7">Belongs to the ExbD/TolR family.</text>
</comment>
<evidence type="ECO:0000256" key="6">
    <source>
        <dbReference type="ARBA" id="ARBA00023136"/>
    </source>
</evidence>
<evidence type="ECO:0000313" key="10">
    <source>
        <dbReference type="Proteomes" id="UP001253595"/>
    </source>
</evidence>
<dbReference type="RefSeq" id="WP_310075376.1">
    <property type="nucleotide sequence ID" value="NZ_JAVDVX010000007.1"/>
</dbReference>
<name>A0ABU1V2U7_9GAMM</name>